<dbReference type="PROSITE" id="PS51318">
    <property type="entry name" value="TAT"/>
    <property type="match status" value="1"/>
</dbReference>
<name>A0A2T7TG28_9ACTN</name>
<organism evidence="1 2">
    <name type="scientific">Streptomyces scopuliridis RB72</name>
    <dbReference type="NCBI Taxonomy" id="1440053"/>
    <lineage>
        <taxon>Bacteria</taxon>
        <taxon>Bacillati</taxon>
        <taxon>Actinomycetota</taxon>
        <taxon>Actinomycetes</taxon>
        <taxon>Kitasatosporales</taxon>
        <taxon>Streptomycetaceae</taxon>
        <taxon>Streptomyces</taxon>
    </lineage>
</organism>
<dbReference type="RefSeq" id="WP_051746437.1">
    <property type="nucleotide sequence ID" value="NZ_AZSP01000007.1"/>
</dbReference>
<dbReference type="EMBL" id="AZSP01000007">
    <property type="protein sequence ID" value="PVE14086.1"/>
    <property type="molecule type" value="Genomic_DNA"/>
</dbReference>
<evidence type="ECO:0000313" key="1">
    <source>
        <dbReference type="EMBL" id="PVE14086.1"/>
    </source>
</evidence>
<dbReference type="STRING" id="1440053.GCA_000718095_06732"/>
<dbReference type="PANTHER" id="PTHR24104:SF25">
    <property type="entry name" value="PROTEIN LIN-41"/>
    <property type="match status" value="1"/>
</dbReference>
<dbReference type="InterPro" id="IPR050952">
    <property type="entry name" value="TRIM-NHL_E3_ligases"/>
</dbReference>
<dbReference type="OrthoDB" id="3644774at2"/>
<dbReference type="Gene3D" id="2.120.10.30">
    <property type="entry name" value="TolB, C-terminal domain"/>
    <property type="match status" value="1"/>
</dbReference>
<gene>
    <name evidence="1" type="ORF">Y717_28180</name>
</gene>
<dbReference type="GO" id="GO:0008270">
    <property type="term" value="F:zinc ion binding"/>
    <property type="evidence" value="ECO:0007669"/>
    <property type="project" value="UniProtKB-KW"/>
</dbReference>
<dbReference type="SUPFAM" id="SSF63825">
    <property type="entry name" value="YWTD domain"/>
    <property type="match status" value="1"/>
</dbReference>
<dbReference type="AlphaFoldDB" id="A0A2T7TG28"/>
<dbReference type="InterPro" id="IPR006311">
    <property type="entry name" value="TAT_signal"/>
</dbReference>
<keyword evidence="2" id="KW-1185">Reference proteome</keyword>
<comment type="caution">
    <text evidence="1">The sequence shown here is derived from an EMBL/GenBank/DDBJ whole genome shotgun (WGS) entry which is preliminary data.</text>
</comment>
<reference evidence="1 2" key="1">
    <citation type="submission" date="2013-12" db="EMBL/GenBank/DDBJ databases">
        <title>Annotated genome of Streptomyces scopuliridis.</title>
        <authorList>
            <person name="Olson J.B."/>
        </authorList>
    </citation>
    <scope>NUCLEOTIDE SEQUENCE [LARGE SCALE GENOMIC DNA]</scope>
    <source>
        <strain evidence="1 2">RB72</strain>
    </source>
</reference>
<proteinExistence type="predicted"/>
<dbReference type="Proteomes" id="UP000245992">
    <property type="component" value="Unassembled WGS sequence"/>
</dbReference>
<dbReference type="InterPro" id="IPR011042">
    <property type="entry name" value="6-blade_b-propeller_TolB-like"/>
</dbReference>
<evidence type="ECO:0000313" key="2">
    <source>
        <dbReference type="Proteomes" id="UP000245992"/>
    </source>
</evidence>
<protein>
    <submittedName>
        <fullName evidence="1">Uncharacterized protein</fullName>
    </submittedName>
</protein>
<sequence length="727" mass="78015">MSDRKSERNLPSPRTGGVTRRQALVLGRNAAIAAGLAGAFSIESAAGAVANGGMPGRLAAAAPAVSSDVSALNVVTSWTGNTFSGATEWVQDFIFNIAVAGDGTVYTVSFWDEGGNYAGIYKDGHLTGNCRGANGDAVAVNGAYAYLSVGNGLTRFALNGTATSLTFNVGSPPAAAAASATQVVATDRVANQVKVFDATTGSLLRSWSVNKPGAVAIDADGGVWVVENITRDTNDGHFWHVDSARPARVLHFSSTGSALPGTISGPASDWIPTSLAIDVHGDLLVGDNGPLRQVHTYGNLSGTPTRTRSLGLAGGIGAGTPGRNIADKFFGIVGVGGDAAGNVYVAMCEFGSWIRKFDSQGNLVWQLQGSAFVDGADFDPQSDGLDVYTKQCHYRIDVTKPPGRDVAWRGYSLDSVKYPQDARLFLTGHQHHAASPFLRRLNGSLYMYVTGMYCSHLLIYRFEGEIAKPSGAIFKQHWTGDDPTWPPYQPAQGQWIWRDMSGNGAFEAGEYLQPGNGTNSPGNCWVWFVDTDGDIWEGGDRNLRRYPLQGFDPQGNPVYDYASMETIALPAPFTTVRRLHYDVAADVMYMSGYTPTALFDNAYWKEAGKVLARYDRWSTGNRTATWTMLLPWDTTATPAVTTVSLAFAGDYIFTVGVQTRGQVWAWRASDGSAVGNWLPGSNVGGVDRTGWVDIPYGISAVRRSTGEYLVNVEEDLFNKVLLYRWAP</sequence>
<dbReference type="PANTHER" id="PTHR24104">
    <property type="entry name" value="E3 UBIQUITIN-PROTEIN LIGASE NHLRC1-RELATED"/>
    <property type="match status" value="1"/>
</dbReference>
<accession>A0A2T7TG28</accession>